<dbReference type="PANTHER" id="PTHR32234">
    <property type="entry name" value="THIOL:DISULFIDE INTERCHANGE PROTEIN DSBD"/>
    <property type="match status" value="1"/>
</dbReference>
<dbReference type="PROSITE" id="PS51352">
    <property type="entry name" value="THIOREDOXIN_2"/>
    <property type="match status" value="1"/>
</dbReference>
<accession>A0A853H270</accession>
<keyword evidence="3 18" id="KW-0813">Transport</keyword>
<feature type="disulfide bond" description="Redox-active" evidence="18">
    <location>
        <begin position="156"/>
        <end position="162"/>
    </location>
</feature>
<dbReference type="EMBL" id="JACCEV010000001">
    <property type="protein sequence ID" value="NYT84673.1"/>
    <property type="molecule type" value="Genomic_DNA"/>
</dbReference>
<reference evidence="20 21" key="1">
    <citation type="submission" date="2020-07" db="EMBL/GenBank/DDBJ databases">
        <title>Taxonomic revisions and descriptions of new bacterial species based on genomic comparisons in the high-G+C-content subgroup of the family Alcaligenaceae.</title>
        <authorList>
            <person name="Szabo A."/>
            <person name="Felfoldi T."/>
        </authorList>
    </citation>
    <scope>NUCLEOTIDE SEQUENCE [LARGE SCALE GENOMIC DNA]</scope>
    <source>
        <strain evidence="20 21">DSM 25667</strain>
    </source>
</reference>
<feature type="transmembrane region" description="Helical" evidence="18">
    <location>
        <begin position="461"/>
        <end position="482"/>
    </location>
</feature>
<evidence type="ECO:0000256" key="15">
    <source>
        <dbReference type="ARBA" id="ARBA00023284"/>
    </source>
</evidence>
<dbReference type="InterPro" id="IPR028250">
    <property type="entry name" value="DsbDN"/>
</dbReference>
<evidence type="ECO:0000256" key="12">
    <source>
        <dbReference type="ARBA" id="ARBA00023027"/>
    </source>
</evidence>
<keyword evidence="6 18" id="KW-0812">Transmembrane</keyword>
<dbReference type="SUPFAM" id="SSF52833">
    <property type="entry name" value="Thioredoxin-like"/>
    <property type="match status" value="1"/>
</dbReference>
<dbReference type="GO" id="GO:0017004">
    <property type="term" value="P:cytochrome complex assembly"/>
    <property type="evidence" value="ECO:0007669"/>
    <property type="project" value="UniProtKB-UniRule"/>
</dbReference>
<feature type="transmembrane region" description="Helical" evidence="18">
    <location>
        <begin position="237"/>
        <end position="266"/>
    </location>
</feature>
<evidence type="ECO:0000256" key="5">
    <source>
        <dbReference type="ARBA" id="ARBA00022519"/>
    </source>
</evidence>
<feature type="domain" description="Thioredoxin" evidence="19">
    <location>
        <begin position="528"/>
        <end position="661"/>
    </location>
</feature>
<organism evidence="20 21">
    <name type="scientific">Pollutimonas harenae</name>
    <dbReference type="NCBI Taxonomy" id="657015"/>
    <lineage>
        <taxon>Bacteria</taxon>
        <taxon>Pseudomonadati</taxon>
        <taxon>Pseudomonadota</taxon>
        <taxon>Betaproteobacteria</taxon>
        <taxon>Burkholderiales</taxon>
        <taxon>Alcaligenaceae</taxon>
        <taxon>Pollutimonas</taxon>
    </lineage>
</organism>
<name>A0A853H270_9BURK</name>
<dbReference type="GO" id="GO:0047134">
    <property type="term" value="F:protein-disulfide reductase [NAD(P)H] activity"/>
    <property type="evidence" value="ECO:0007669"/>
    <property type="project" value="UniProtKB-UniRule"/>
</dbReference>
<comment type="caution">
    <text evidence="18">Lacks conserved residue(s) required for the propagation of feature annotation.</text>
</comment>
<evidence type="ECO:0000256" key="9">
    <source>
        <dbReference type="ARBA" id="ARBA00022982"/>
    </source>
</evidence>
<evidence type="ECO:0000256" key="4">
    <source>
        <dbReference type="ARBA" id="ARBA00022475"/>
    </source>
</evidence>
<protein>
    <recommendedName>
        <fullName evidence="18">Thiol:disulfide interchange protein DsbD</fullName>
        <ecNumber evidence="18">1.8.1.8</ecNumber>
    </recommendedName>
    <alternativeName>
        <fullName evidence="18">Protein-disulfide reductase</fullName>
        <shortName evidence="18">Disulfide reductase</shortName>
    </alternativeName>
</protein>
<comment type="caution">
    <text evidence="20">The sequence shown here is derived from an EMBL/GenBank/DDBJ whole genome shotgun (WGS) entry which is preliminary data.</text>
</comment>
<dbReference type="Gene3D" id="2.60.40.1250">
    <property type="entry name" value="Thiol:disulfide interchange protein DsbD, N-terminal domain"/>
    <property type="match status" value="1"/>
</dbReference>
<keyword evidence="14 18" id="KW-1015">Disulfide bond</keyword>
<dbReference type="Pfam" id="PF13899">
    <property type="entry name" value="Thioredoxin_7"/>
    <property type="match status" value="1"/>
</dbReference>
<dbReference type="AlphaFoldDB" id="A0A853H270"/>
<keyword evidence="4 18" id="KW-1003">Cell membrane</keyword>
<evidence type="ECO:0000256" key="6">
    <source>
        <dbReference type="ARBA" id="ARBA00022692"/>
    </source>
</evidence>
<evidence type="ECO:0000256" key="2">
    <source>
        <dbReference type="ARBA" id="ARBA00007241"/>
    </source>
</evidence>
<feature type="transmembrane region" description="Helical" evidence="18">
    <location>
        <begin position="437"/>
        <end position="455"/>
    </location>
</feature>
<comment type="function">
    <text evidence="18">Required to facilitate the formation of correct disulfide bonds in some periplasmic proteins and for the assembly of the periplasmic c-type cytochromes. Acts by transferring electrons from cytoplasmic thioredoxin to the periplasm. This transfer involves a cascade of disulfide bond formation and reduction steps.</text>
</comment>
<dbReference type="Pfam" id="PF02683">
    <property type="entry name" value="DsbD_TM"/>
    <property type="match status" value="1"/>
</dbReference>
<keyword evidence="9 18" id="KW-0249">Electron transport</keyword>
<evidence type="ECO:0000256" key="3">
    <source>
        <dbReference type="ARBA" id="ARBA00022448"/>
    </source>
</evidence>
<feature type="transmembrane region" description="Helical" evidence="18">
    <location>
        <begin position="278"/>
        <end position="305"/>
    </location>
</feature>
<dbReference type="InterPro" id="IPR013766">
    <property type="entry name" value="Thioredoxin_domain"/>
</dbReference>
<keyword evidence="11 18" id="KW-0560">Oxidoreductase</keyword>
<keyword evidence="10 18" id="KW-1133">Transmembrane helix</keyword>
<comment type="catalytic activity">
    <reaction evidence="17 18">
        <text>[protein]-dithiol + NADP(+) = [protein]-disulfide + NADPH + H(+)</text>
        <dbReference type="Rhea" id="RHEA:18753"/>
        <dbReference type="Rhea" id="RHEA-COMP:10593"/>
        <dbReference type="Rhea" id="RHEA-COMP:10594"/>
        <dbReference type="ChEBI" id="CHEBI:15378"/>
        <dbReference type="ChEBI" id="CHEBI:29950"/>
        <dbReference type="ChEBI" id="CHEBI:50058"/>
        <dbReference type="ChEBI" id="CHEBI:57783"/>
        <dbReference type="ChEBI" id="CHEBI:58349"/>
        <dbReference type="EC" id="1.8.1.8"/>
    </reaction>
</comment>
<keyword evidence="15 18" id="KW-0676">Redox-active center</keyword>
<evidence type="ECO:0000259" key="19">
    <source>
        <dbReference type="PROSITE" id="PS51352"/>
    </source>
</evidence>
<dbReference type="GO" id="GO:0045454">
    <property type="term" value="P:cell redox homeostasis"/>
    <property type="evidence" value="ECO:0007669"/>
    <property type="project" value="TreeGrafter"/>
</dbReference>
<dbReference type="SUPFAM" id="SSF74863">
    <property type="entry name" value="Thiol:disulfide interchange protein DsbD, N-terminal domain (DsbD-alpha)"/>
    <property type="match status" value="1"/>
</dbReference>
<evidence type="ECO:0000313" key="21">
    <source>
        <dbReference type="Proteomes" id="UP000554144"/>
    </source>
</evidence>
<feature type="transmembrane region" description="Helical" evidence="18">
    <location>
        <begin position="361"/>
        <end position="390"/>
    </location>
</feature>
<gene>
    <name evidence="18 20" type="primary">dsbD</name>
    <name evidence="20" type="ORF">H0A62_03565</name>
</gene>
<dbReference type="InterPro" id="IPR036929">
    <property type="entry name" value="DsbDN_sf"/>
</dbReference>
<evidence type="ECO:0000256" key="17">
    <source>
        <dbReference type="ARBA" id="ARBA00047804"/>
    </source>
</evidence>
<keyword evidence="8 18" id="KW-0201">Cytochrome c-type biogenesis</keyword>
<comment type="catalytic activity">
    <reaction evidence="16 18">
        <text>[protein]-dithiol + NAD(+) = [protein]-disulfide + NADH + H(+)</text>
        <dbReference type="Rhea" id="RHEA:18749"/>
        <dbReference type="Rhea" id="RHEA-COMP:10593"/>
        <dbReference type="Rhea" id="RHEA-COMP:10594"/>
        <dbReference type="ChEBI" id="CHEBI:15378"/>
        <dbReference type="ChEBI" id="CHEBI:29950"/>
        <dbReference type="ChEBI" id="CHEBI:50058"/>
        <dbReference type="ChEBI" id="CHEBI:57540"/>
        <dbReference type="ChEBI" id="CHEBI:57945"/>
        <dbReference type="EC" id="1.8.1.8"/>
    </reaction>
</comment>
<sequence>MRYEPRANYTTPTGAAATLMSTRAHARRLFVVATALLYLLMAVFLLRSGPAQAEEEFLDPEVAFVMSAATPTPGTLDVHFKIAPEYYMYRERFAFAVTPETASAAQGDPVYPAGIVKYDPTFEQDLEVYYDQVTVRLPLIAGRDQPFTLAITSQGCADAGLCYPPMTKEIELTPVAGGYQAQGEQVVANVPAPRSQAELAAAGASAGAERQAGLRDALTLGDTGFADYLAGAGWAEIILLSVLLGLLLSFTPCVLPMVPILLAILAGNAGEQKKISRWRGLSLAAMFVLGMSIVYTVLGVAAGLIGASLANWLQTPWVLALFALLLAVLALAMFDVFTLQAPTAMQSALNHRLSRLPGGRYGGVFLMGMVSALIVGPCVAAPLAGVLLFISQTGDLVLGGTALFAMAWGEGLLLLAVGATSGLLLPKAGAWMNGIKRLFGILLLATAWWMVNSILPAWLNMLGWALLALWGAAMLGAFEAIPAGAGAGRFLNKALGLLLALWAAVLIVGMAAGGRELLRPLAPFATVAGVGSPVAANMSIDAVKAQFTQVGSVAELDNLLANTNRPVMLDFYADWCVSCIEMEKFTFSDPGVAAQMSQLLLVQADVTKNTDEDRALLKRFNLFGPPGIIFFDAQGRKLSDARVVGFKNARDFGAVLDKVLANRGGATLNSLLLREN</sequence>
<dbReference type="Proteomes" id="UP000554144">
    <property type="component" value="Unassembled WGS sequence"/>
</dbReference>
<dbReference type="InterPro" id="IPR035671">
    <property type="entry name" value="DsbD_gamma"/>
</dbReference>
<keyword evidence="12 18" id="KW-0520">NAD</keyword>
<evidence type="ECO:0000256" key="10">
    <source>
        <dbReference type="ARBA" id="ARBA00022989"/>
    </source>
</evidence>
<evidence type="ECO:0000256" key="14">
    <source>
        <dbReference type="ARBA" id="ARBA00023157"/>
    </source>
</evidence>
<dbReference type="InterPro" id="IPR036249">
    <property type="entry name" value="Thioredoxin-like_sf"/>
</dbReference>
<evidence type="ECO:0000256" key="16">
    <source>
        <dbReference type="ARBA" id="ARBA00047388"/>
    </source>
</evidence>
<evidence type="ECO:0000256" key="1">
    <source>
        <dbReference type="ARBA" id="ARBA00004429"/>
    </source>
</evidence>
<dbReference type="RefSeq" id="WP_130038175.1">
    <property type="nucleotide sequence ID" value="NZ_JACCEV010000001.1"/>
</dbReference>
<dbReference type="CDD" id="cd02953">
    <property type="entry name" value="DsbDgamma"/>
    <property type="match status" value="1"/>
</dbReference>
<evidence type="ECO:0000256" key="8">
    <source>
        <dbReference type="ARBA" id="ARBA00022748"/>
    </source>
</evidence>
<feature type="transmembrane region" description="Helical" evidence="18">
    <location>
        <begin position="402"/>
        <end position="425"/>
    </location>
</feature>
<keyword evidence="7" id="KW-0732">Signal</keyword>
<evidence type="ECO:0000256" key="7">
    <source>
        <dbReference type="ARBA" id="ARBA00022729"/>
    </source>
</evidence>
<dbReference type="GO" id="GO:0005886">
    <property type="term" value="C:plasma membrane"/>
    <property type="evidence" value="ECO:0007669"/>
    <property type="project" value="UniProtKB-SubCell"/>
</dbReference>
<feature type="disulfide bond" description="Redox-active" evidence="18">
    <location>
        <begin position="576"/>
        <end position="579"/>
    </location>
</feature>
<evidence type="ECO:0000256" key="13">
    <source>
        <dbReference type="ARBA" id="ARBA00023136"/>
    </source>
</evidence>
<dbReference type="GO" id="GO:0009055">
    <property type="term" value="F:electron transfer activity"/>
    <property type="evidence" value="ECO:0007669"/>
    <property type="project" value="UniProtKB-UniRule"/>
</dbReference>
<dbReference type="HAMAP" id="MF_00399">
    <property type="entry name" value="DbsD"/>
    <property type="match status" value="1"/>
</dbReference>
<dbReference type="InterPro" id="IPR003834">
    <property type="entry name" value="Cyt_c_assmbl_TM_dom"/>
</dbReference>
<feature type="transmembrane region" description="Helical" evidence="18">
    <location>
        <begin position="29"/>
        <end position="46"/>
    </location>
</feature>
<dbReference type="Pfam" id="PF11412">
    <property type="entry name" value="DsbD_N"/>
    <property type="match status" value="1"/>
</dbReference>
<keyword evidence="21" id="KW-1185">Reference proteome</keyword>
<evidence type="ECO:0000313" key="20">
    <source>
        <dbReference type="EMBL" id="NYT84673.1"/>
    </source>
</evidence>
<proteinExistence type="inferred from homology"/>
<keyword evidence="13 18" id="KW-0472">Membrane</keyword>
<evidence type="ECO:0000256" key="11">
    <source>
        <dbReference type="ARBA" id="ARBA00023002"/>
    </source>
</evidence>
<dbReference type="EC" id="1.8.1.8" evidence="18"/>
<dbReference type="OrthoDB" id="9811036at2"/>
<keyword evidence="5 18" id="KW-0997">Cell inner membrane</keyword>
<dbReference type="Gene3D" id="3.40.30.10">
    <property type="entry name" value="Glutaredoxin"/>
    <property type="match status" value="1"/>
</dbReference>
<dbReference type="NCBIfam" id="NF001419">
    <property type="entry name" value="PRK00293.1"/>
    <property type="match status" value="1"/>
</dbReference>
<evidence type="ECO:0000256" key="18">
    <source>
        <dbReference type="HAMAP-Rule" id="MF_00399"/>
    </source>
</evidence>
<dbReference type="InterPro" id="IPR022910">
    <property type="entry name" value="Thiol_diS_interchange_DbsD"/>
</dbReference>
<feature type="transmembrane region" description="Helical" evidence="18">
    <location>
        <begin position="317"/>
        <end position="340"/>
    </location>
</feature>
<comment type="subcellular location">
    <subcellularLocation>
        <location evidence="1 18">Cell inner membrane</location>
        <topology evidence="1 18">Multi-pass membrane protein</topology>
    </subcellularLocation>
</comment>
<comment type="similarity">
    <text evidence="2 18">Belongs to the thioredoxin family. DsbD subfamily.</text>
</comment>
<dbReference type="PANTHER" id="PTHR32234:SF0">
    <property type="entry name" value="THIOL:DISULFIDE INTERCHANGE PROTEIN DSBD"/>
    <property type="match status" value="1"/>
</dbReference>
<feature type="transmembrane region" description="Helical" evidence="18">
    <location>
        <begin position="494"/>
        <end position="514"/>
    </location>
</feature>